<proteinExistence type="predicted"/>
<dbReference type="InterPro" id="IPR036894">
    <property type="entry name" value="YbaB-like_sf"/>
</dbReference>
<dbReference type="RefSeq" id="WP_208567627.1">
    <property type="nucleotide sequence ID" value="NZ_JAGFWR010000006.1"/>
</dbReference>
<sequence length="102" mass="10711">MPQPQPTREELVEAGRAFERRLRQAQTSLEHTLVTGRSADGTVVVLASGLGQLKAVQVSPAVFDTRDVAALQQAITQSIRAAAANAAALAGEKLGAVEINLH</sequence>
<dbReference type="EMBL" id="JAGFWR010000006">
    <property type="protein sequence ID" value="MBO4161978.1"/>
    <property type="molecule type" value="Genomic_DNA"/>
</dbReference>
<dbReference type="Gene3D" id="3.30.1310.10">
    <property type="entry name" value="Nucleoid-associated protein YbaB-like domain"/>
    <property type="match status" value="1"/>
</dbReference>
<dbReference type="Pfam" id="PF02575">
    <property type="entry name" value="YbaB_DNA_bd"/>
    <property type="match status" value="1"/>
</dbReference>
<keyword evidence="2" id="KW-1185">Reference proteome</keyword>
<reference evidence="1 2" key="1">
    <citation type="submission" date="2021-03" db="EMBL/GenBank/DDBJ databases">
        <authorList>
            <person name="Lee D.-H."/>
        </authorList>
    </citation>
    <scope>NUCLEOTIDE SEQUENCE [LARGE SCALE GENOMIC DNA]</scope>
    <source>
        <strain evidence="1 2">MMS20-R2-23</strain>
    </source>
</reference>
<gene>
    <name evidence="1" type="ORF">JQN83_14330</name>
</gene>
<accession>A0ABS3V8P2</accession>
<evidence type="ECO:0000313" key="2">
    <source>
        <dbReference type="Proteomes" id="UP000671399"/>
    </source>
</evidence>
<organism evidence="1 2">
    <name type="scientific">Micromonospora antibiotica</name>
    <dbReference type="NCBI Taxonomy" id="2807623"/>
    <lineage>
        <taxon>Bacteria</taxon>
        <taxon>Bacillati</taxon>
        <taxon>Actinomycetota</taxon>
        <taxon>Actinomycetes</taxon>
        <taxon>Micromonosporales</taxon>
        <taxon>Micromonosporaceae</taxon>
        <taxon>Micromonospora</taxon>
    </lineage>
</organism>
<evidence type="ECO:0000313" key="1">
    <source>
        <dbReference type="EMBL" id="MBO4161978.1"/>
    </source>
</evidence>
<dbReference type="SUPFAM" id="SSF82607">
    <property type="entry name" value="YbaB-like"/>
    <property type="match status" value="1"/>
</dbReference>
<dbReference type="InterPro" id="IPR004401">
    <property type="entry name" value="YbaB/EbfC"/>
</dbReference>
<protein>
    <submittedName>
        <fullName evidence="1">YbaB/EbfC family nucleoid-associated protein</fullName>
    </submittedName>
</protein>
<dbReference type="Proteomes" id="UP000671399">
    <property type="component" value="Unassembled WGS sequence"/>
</dbReference>
<name>A0ABS3V8P2_9ACTN</name>
<comment type="caution">
    <text evidence="1">The sequence shown here is derived from an EMBL/GenBank/DDBJ whole genome shotgun (WGS) entry which is preliminary data.</text>
</comment>